<dbReference type="InterPro" id="IPR002347">
    <property type="entry name" value="SDR_fam"/>
</dbReference>
<dbReference type="RefSeq" id="WP_262169263.1">
    <property type="nucleotide sequence ID" value="NZ_CP104965.1"/>
</dbReference>
<sequence>MSRENSYHSLAGKPVIVTGGAAGIGKAMALAFARHGAHVGIVDRDSKGADAVRDAILAAGGTAAAASSDVADIPALTAAIAALRQQLGRIQILINNAGHDERHDFETMTPDYWDDRMAVNLRHLAFAAQAVTPDMKQSGGGTIINLGSTSWMQGAAGLIAYGTAKAAIGGFTQCLSRDLGPHGIRVMCIAPGRTLTERSQALANDPAYVSETLGRQAVQQLVTPDDIARLALWLASDDARIMSGQTIIADGGHIQR</sequence>
<evidence type="ECO:0000256" key="1">
    <source>
        <dbReference type="ARBA" id="ARBA00006484"/>
    </source>
</evidence>
<dbReference type="PROSITE" id="PS00061">
    <property type="entry name" value="ADH_SHORT"/>
    <property type="match status" value="1"/>
</dbReference>
<organism evidence="4 5">
    <name type="scientific">Devosia neptuniae</name>
    <dbReference type="NCBI Taxonomy" id="191302"/>
    <lineage>
        <taxon>Bacteria</taxon>
        <taxon>Pseudomonadati</taxon>
        <taxon>Pseudomonadota</taxon>
        <taxon>Alphaproteobacteria</taxon>
        <taxon>Hyphomicrobiales</taxon>
        <taxon>Devosiaceae</taxon>
        <taxon>Devosia</taxon>
    </lineage>
</organism>
<dbReference type="InterPro" id="IPR020904">
    <property type="entry name" value="Sc_DH/Rdtase_CS"/>
</dbReference>
<dbReference type="Proteomes" id="UP001061862">
    <property type="component" value="Chromosome"/>
</dbReference>
<dbReference type="InterPro" id="IPR036291">
    <property type="entry name" value="NAD(P)-bd_dom_sf"/>
</dbReference>
<dbReference type="Pfam" id="PF13561">
    <property type="entry name" value="adh_short_C2"/>
    <property type="match status" value="1"/>
</dbReference>
<evidence type="ECO:0000313" key="4">
    <source>
        <dbReference type="EMBL" id="UXN70315.1"/>
    </source>
</evidence>
<dbReference type="InterPro" id="IPR057326">
    <property type="entry name" value="KR_dom"/>
</dbReference>
<reference evidence="4 5" key="1">
    <citation type="submission" date="2022-09" db="EMBL/GenBank/DDBJ databases">
        <title>Interaction between co-microsymbionts with complementary sets of symbiotic genes in legume-rhizobium systems.</title>
        <authorList>
            <person name="Safronova V."/>
            <person name="Sazanova A."/>
            <person name="Afonin A."/>
            <person name="Chirak E."/>
        </authorList>
    </citation>
    <scope>NUCLEOTIDE SEQUENCE [LARGE SCALE GENOMIC DNA]</scope>
    <source>
        <strain evidence="4 5">A18/4-1</strain>
    </source>
</reference>
<protein>
    <submittedName>
        <fullName evidence="4">SDR family oxidoreductase</fullName>
    </submittedName>
</protein>
<dbReference type="SUPFAM" id="SSF51735">
    <property type="entry name" value="NAD(P)-binding Rossmann-fold domains"/>
    <property type="match status" value="1"/>
</dbReference>
<accession>A0ABY6CDT8</accession>
<evidence type="ECO:0000313" key="5">
    <source>
        <dbReference type="Proteomes" id="UP001061862"/>
    </source>
</evidence>
<comment type="similarity">
    <text evidence="1">Belongs to the short-chain dehydrogenases/reductases (SDR) family.</text>
</comment>
<keyword evidence="2" id="KW-0560">Oxidoreductase</keyword>
<dbReference type="SMART" id="SM00822">
    <property type="entry name" value="PKS_KR"/>
    <property type="match status" value="1"/>
</dbReference>
<dbReference type="PANTHER" id="PTHR43669">
    <property type="entry name" value="5-KETO-D-GLUCONATE 5-REDUCTASE"/>
    <property type="match status" value="1"/>
</dbReference>
<dbReference type="PRINTS" id="PR00080">
    <property type="entry name" value="SDRFAMILY"/>
</dbReference>
<evidence type="ECO:0000259" key="3">
    <source>
        <dbReference type="SMART" id="SM00822"/>
    </source>
</evidence>
<dbReference type="Gene3D" id="3.40.50.720">
    <property type="entry name" value="NAD(P)-binding Rossmann-like Domain"/>
    <property type="match status" value="1"/>
</dbReference>
<dbReference type="PANTHER" id="PTHR43669:SF3">
    <property type="entry name" value="ALCOHOL DEHYDROGENASE, PUTATIVE (AFU_ORTHOLOGUE AFUA_3G03445)-RELATED"/>
    <property type="match status" value="1"/>
</dbReference>
<dbReference type="PRINTS" id="PR00081">
    <property type="entry name" value="GDHRDH"/>
</dbReference>
<name>A0ABY6CDT8_9HYPH</name>
<feature type="domain" description="Ketoreductase" evidence="3">
    <location>
        <begin position="13"/>
        <end position="192"/>
    </location>
</feature>
<dbReference type="EMBL" id="CP104965">
    <property type="protein sequence ID" value="UXN70315.1"/>
    <property type="molecule type" value="Genomic_DNA"/>
</dbReference>
<proteinExistence type="inferred from homology"/>
<gene>
    <name evidence="4" type="ORF">N8A98_03710</name>
</gene>
<keyword evidence="5" id="KW-1185">Reference proteome</keyword>
<evidence type="ECO:0000256" key="2">
    <source>
        <dbReference type="ARBA" id="ARBA00023002"/>
    </source>
</evidence>
<dbReference type="CDD" id="cd05233">
    <property type="entry name" value="SDR_c"/>
    <property type="match status" value="1"/>
</dbReference>